<gene>
    <name evidence="2" type="ORF">VT50_0215150</name>
</gene>
<sequence length="144" mass="15325">MAVTQLPPMALAAVRDDGAAAQAISRLPSLCGSPAPTRARALPVVPVRTREMTVERADGRRYPDRLSGELFATLPPELATRARVRFPTDEQAAAVLTDEQARAVLDRLSDALDVPIHTTGTTSRELPPTAAPFAPAPPFAGVHR</sequence>
<keyword evidence="3" id="KW-1185">Reference proteome</keyword>
<organism evidence="2 3">
    <name type="scientific">Streptomyces antioxidans</name>
    <dbReference type="NCBI Taxonomy" id="1507734"/>
    <lineage>
        <taxon>Bacteria</taxon>
        <taxon>Bacillati</taxon>
        <taxon>Actinomycetota</taxon>
        <taxon>Actinomycetes</taxon>
        <taxon>Kitasatosporales</taxon>
        <taxon>Streptomycetaceae</taxon>
        <taxon>Streptomyces</taxon>
    </lineage>
</organism>
<dbReference type="EMBL" id="LAKD02000035">
    <property type="protein sequence ID" value="OPF79742.1"/>
    <property type="molecule type" value="Genomic_DNA"/>
</dbReference>
<dbReference type="RefSeq" id="WP_046087861.1">
    <property type="nucleotide sequence ID" value="NZ_LAKD02000035.1"/>
</dbReference>
<reference evidence="2" key="1">
    <citation type="submission" date="2016-12" db="EMBL/GenBank/DDBJ databases">
        <title>Genome sequence of Streptomyces antioxidans MUSC 164.</title>
        <authorList>
            <person name="Lee L.-H."/>
            <person name="Ser H.-L."/>
        </authorList>
    </citation>
    <scope>NUCLEOTIDE SEQUENCE [LARGE SCALE GENOMIC DNA]</scope>
    <source>
        <strain evidence="2">MUSC 164</strain>
    </source>
</reference>
<evidence type="ECO:0000256" key="1">
    <source>
        <dbReference type="SAM" id="MobiDB-lite"/>
    </source>
</evidence>
<protein>
    <submittedName>
        <fullName evidence="2">Uncharacterized protein</fullName>
    </submittedName>
</protein>
<dbReference type="Proteomes" id="UP000033615">
    <property type="component" value="Unassembled WGS sequence"/>
</dbReference>
<feature type="region of interest" description="Disordered" evidence="1">
    <location>
        <begin position="118"/>
        <end position="144"/>
    </location>
</feature>
<accession>A0A1V4D5A1</accession>
<proteinExistence type="predicted"/>
<comment type="caution">
    <text evidence="2">The sequence shown here is derived from an EMBL/GenBank/DDBJ whole genome shotgun (WGS) entry which is preliminary data.</text>
</comment>
<dbReference type="AlphaFoldDB" id="A0A1V4D5A1"/>
<name>A0A1V4D5A1_9ACTN</name>
<evidence type="ECO:0000313" key="2">
    <source>
        <dbReference type="EMBL" id="OPF79742.1"/>
    </source>
</evidence>
<evidence type="ECO:0000313" key="3">
    <source>
        <dbReference type="Proteomes" id="UP000033615"/>
    </source>
</evidence>